<evidence type="ECO:0000256" key="2">
    <source>
        <dbReference type="ARBA" id="ARBA00022448"/>
    </source>
</evidence>
<evidence type="ECO:0000313" key="7">
    <source>
        <dbReference type="Proteomes" id="UP001162164"/>
    </source>
</evidence>
<keyword evidence="2" id="KW-0813">Transport</keyword>
<name>A0ABQ9JM40_9CUCU</name>
<dbReference type="PANTHER" id="PTHR13000">
    <property type="entry name" value="NUCLEOPORIN P54"/>
    <property type="match status" value="1"/>
</dbReference>
<comment type="caution">
    <text evidence="6">The sequence shown here is derived from an EMBL/GenBank/DDBJ whole genome shotgun (WGS) entry which is preliminary data.</text>
</comment>
<dbReference type="Gene3D" id="1.20.5.490">
    <property type="entry name" value="Single helix bin"/>
    <property type="match status" value="1"/>
</dbReference>
<dbReference type="InterPro" id="IPR040985">
    <property type="entry name" value="Nup54_C"/>
</dbReference>
<feature type="domain" description="Nup54 C-terminal interacting" evidence="5">
    <location>
        <begin position="608"/>
        <end position="646"/>
    </location>
</feature>
<evidence type="ECO:0000313" key="6">
    <source>
        <dbReference type="EMBL" id="KAJ8979279.1"/>
    </source>
</evidence>
<keyword evidence="7" id="KW-1185">Reference proteome</keyword>
<evidence type="ECO:0000256" key="3">
    <source>
        <dbReference type="ARBA" id="ARBA00023242"/>
    </source>
</evidence>
<dbReference type="Proteomes" id="UP001162164">
    <property type="component" value="Unassembled WGS sequence"/>
</dbReference>
<accession>A0ABQ9JM40</accession>
<evidence type="ECO:0000256" key="1">
    <source>
        <dbReference type="ARBA" id="ARBA00004123"/>
    </source>
</evidence>
<organism evidence="6 7">
    <name type="scientific">Molorchus minor</name>
    <dbReference type="NCBI Taxonomy" id="1323400"/>
    <lineage>
        <taxon>Eukaryota</taxon>
        <taxon>Metazoa</taxon>
        <taxon>Ecdysozoa</taxon>
        <taxon>Arthropoda</taxon>
        <taxon>Hexapoda</taxon>
        <taxon>Insecta</taxon>
        <taxon>Pterygota</taxon>
        <taxon>Neoptera</taxon>
        <taxon>Endopterygota</taxon>
        <taxon>Coleoptera</taxon>
        <taxon>Polyphaga</taxon>
        <taxon>Cucujiformia</taxon>
        <taxon>Chrysomeloidea</taxon>
        <taxon>Cerambycidae</taxon>
        <taxon>Lamiinae</taxon>
        <taxon>Monochamini</taxon>
        <taxon>Molorchus</taxon>
    </lineage>
</organism>
<dbReference type="EMBL" id="JAPWTJ010000355">
    <property type="protein sequence ID" value="KAJ8979279.1"/>
    <property type="molecule type" value="Genomic_DNA"/>
</dbReference>
<feature type="domain" description="Nucleoporin Nup54 alpha-helical" evidence="4">
    <location>
        <begin position="512"/>
        <end position="607"/>
    </location>
</feature>
<reference evidence="6" key="1">
    <citation type="journal article" date="2023" name="Insect Mol. Biol.">
        <title>Genome sequencing provides insights into the evolution of gene families encoding plant cell wall-degrading enzymes in longhorned beetles.</title>
        <authorList>
            <person name="Shin N.R."/>
            <person name="Okamura Y."/>
            <person name="Kirsch R."/>
            <person name="Pauchet Y."/>
        </authorList>
    </citation>
    <scope>NUCLEOTIDE SEQUENCE</scope>
    <source>
        <strain evidence="6">MMC_N1</strain>
    </source>
</reference>
<evidence type="ECO:0000259" key="4">
    <source>
        <dbReference type="Pfam" id="PF13874"/>
    </source>
</evidence>
<dbReference type="InterPro" id="IPR025712">
    <property type="entry name" value="Nup54_alpha-helical_dom"/>
</dbReference>
<gene>
    <name evidence="6" type="ORF">NQ317_009893</name>
</gene>
<evidence type="ECO:0000259" key="5">
    <source>
        <dbReference type="Pfam" id="PF18437"/>
    </source>
</evidence>
<keyword evidence="3" id="KW-0539">Nucleus</keyword>
<dbReference type="Pfam" id="PF18437">
    <property type="entry name" value="Nup54_C"/>
    <property type="match status" value="1"/>
</dbReference>
<sequence length="660" mass="69527">MYSVMDDLHDIFYTLSATGFGTAFGATPATTSSTSFGFGSNFGAANTQQTPAFGSTFGTPASGATAPTFGTSFGTPAASVAPTFGSASFGTGFGATAQQSTFGNPAQQSTAFGTPVQQTTAFGAPTQQTTAFGTPAQQATAFGTSVQQTSGFGAPGQQPTGLFGSTSKPSLFGTPSTSAPSLFSTAATGGSGLFGSSSNTQTTGLFGSTNTTPGLFGTTTTPSLFGQPATNTPSLFASSTGTGTSFGGGLFGTTTSTAPALFGSTFGSTTTAPSSGFGGFGTTNTGFGGFGSGIGGTSNLFGSAFGAKPAVTQATLPQTQANKNQQVIASVYAINIFNDERDDILKKWNMLQACWGTGKGYYNSSQPPVEYTPQNPFYHFKAIGYNVIPEQDNSDGIIKMVFNKKLEEIRNQQDFLKNGIAGILGNKPNLTVEINQIKAVSDNQTEVKITVGERGVTGTSRKIPASDLSAFLNQPNQKQQLTNVGVTSITPFVTPSKAELEEYLKNPPLGQARMLHQEYQTGLHQAFLEKVNNEITTLKTKHSASIAQISELRQKFLELQHRILRVLVKQECTRKVGMAIQPEEELLRGRFEMIHAQLNVPKQFKSRYLIDADALEDIKQFLKMQQSGIAQLINIVNTDMQSLKIIKEGLQQGVQGNHNS</sequence>
<dbReference type="Pfam" id="PF13874">
    <property type="entry name" value="Nup54"/>
    <property type="match status" value="1"/>
</dbReference>
<dbReference type="Gene3D" id="1.20.5.170">
    <property type="match status" value="1"/>
</dbReference>
<dbReference type="InterPro" id="IPR024864">
    <property type="entry name" value="Nup54/Nup57/Nup44"/>
</dbReference>
<proteinExistence type="predicted"/>
<dbReference type="PANTHER" id="PTHR13000:SF0">
    <property type="entry name" value="NUCLEOPORIN P54"/>
    <property type="match status" value="1"/>
</dbReference>
<comment type="subcellular location">
    <subcellularLocation>
        <location evidence="1">Nucleus</location>
    </subcellularLocation>
</comment>
<protein>
    <submittedName>
        <fullName evidence="6">Uncharacterized protein</fullName>
    </submittedName>
</protein>